<dbReference type="SMART" id="SM00829">
    <property type="entry name" value="PKS_ER"/>
    <property type="match status" value="1"/>
</dbReference>
<dbReference type="InterPro" id="IPR011032">
    <property type="entry name" value="GroES-like_sf"/>
</dbReference>
<dbReference type="AlphaFoldDB" id="A0A191UGL0"/>
<evidence type="ECO:0000313" key="3">
    <source>
        <dbReference type="Proteomes" id="UP000078463"/>
    </source>
</evidence>
<dbReference type="Pfam" id="PF08240">
    <property type="entry name" value="ADH_N"/>
    <property type="match status" value="1"/>
</dbReference>
<gene>
    <name evidence="2" type="ORF">A8O14_08655</name>
</gene>
<dbReference type="SUPFAM" id="SSF50129">
    <property type="entry name" value="GroES-like"/>
    <property type="match status" value="1"/>
</dbReference>
<dbReference type="RefSeq" id="WP_068949146.1">
    <property type="nucleotide sequence ID" value="NZ_CP015922.1"/>
</dbReference>
<dbReference type="GO" id="GO:0043957">
    <property type="term" value="F:acryloyl-CoA reductase (NADPH) activity"/>
    <property type="evidence" value="ECO:0007669"/>
    <property type="project" value="TreeGrafter"/>
</dbReference>
<accession>A0A191UGL0</accession>
<dbReference type="InterPro" id="IPR051397">
    <property type="entry name" value="Zn-ADH-like_protein"/>
</dbReference>
<dbReference type="Gene3D" id="3.40.50.720">
    <property type="entry name" value="NAD(P)-binding Rossmann-like Domain"/>
    <property type="match status" value="1"/>
</dbReference>
<dbReference type="STRING" id="1743168.A8O14_08655"/>
<dbReference type="Proteomes" id="UP000078463">
    <property type="component" value="Chromosome"/>
</dbReference>
<dbReference type="SUPFAM" id="SSF51735">
    <property type="entry name" value="NAD(P)-binding Rossmann-fold domains"/>
    <property type="match status" value="1"/>
</dbReference>
<dbReference type="InterPro" id="IPR013149">
    <property type="entry name" value="ADH-like_C"/>
</dbReference>
<reference evidence="3" key="1">
    <citation type="submission" date="2016-05" db="EMBL/GenBank/DDBJ databases">
        <title>Polynucleobacter sp. QLW-P1FAT50C-4 genome.</title>
        <authorList>
            <person name="Hahn M.W."/>
        </authorList>
    </citation>
    <scope>NUCLEOTIDE SEQUENCE [LARGE SCALE GENOMIC DNA]</scope>
    <source>
        <strain evidence="3">QLW-P1FAT50C-4</strain>
    </source>
</reference>
<dbReference type="InterPro" id="IPR020843">
    <property type="entry name" value="ER"/>
</dbReference>
<organism evidence="2 3">
    <name type="scientific">Polynucleobacter wuianus</name>
    <dbReference type="NCBI Taxonomy" id="1743168"/>
    <lineage>
        <taxon>Bacteria</taxon>
        <taxon>Pseudomonadati</taxon>
        <taxon>Pseudomonadota</taxon>
        <taxon>Betaproteobacteria</taxon>
        <taxon>Burkholderiales</taxon>
        <taxon>Burkholderiaceae</taxon>
        <taxon>Polynucleobacter</taxon>
    </lineage>
</organism>
<keyword evidence="3" id="KW-1185">Reference proteome</keyword>
<dbReference type="InterPro" id="IPR014188">
    <property type="entry name" value="Acrylyl-CoA_reductase_AcuI"/>
</dbReference>
<dbReference type="KEGG" id="pwu:A8O14_08655"/>
<dbReference type="InterPro" id="IPR013154">
    <property type="entry name" value="ADH-like_N"/>
</dbReference>
<dbReference type="PANTHER" id="PTHR43677:SF1">
    <property type="entry name" value="ACRYLYL-COA REDUCTASE ACUI-RELATED"/>
    <property type="match status" value="1"/>
</dbReference>
<dbReference type="CDD" id="cd05280">
    <property type="entry name" value="MDR_yhdh_yhfp"/>
    <property type="match status" value="1"/>
</dbReference>
<evidence type="ECO:0000313" key="2">
    <source>
        <dbReference type="EMBL" id="ANJ00140.1"/>
    </source>
</evidence>
<dbReference type="NCBIfam" id="TIGR02823">
    <property type="entry name" value="oxido_YhdH"/>
    <property type="match status" value="1"/>
</dbReference>
<feature type="domain" description="Enoyl reductase (ER)" evidence="1">
    <location>
        <begin position="19"/>
        <end position="325"/>
    </location>
</feature>
<dbReference type="InterPro" id="IPR036291">
    <property type="entry name" value="NAD(P)-bd_dom_sf"/>
</dbReference>
<dbReference type="Pfam" id="PF00107">
    <property type="entry name" value="ADH_zinc_N"/>
    <property type="match status" value="1"/>
</dbReference>
<dbReference type="Gene3D" id="3.90.180.10">
    <property type="entry name" value="Medium-chain alcohol dehydrogenases, catalytic domain"/>
    <property type="match status" value="1"/>
</dbReference>
<proteinExistence type="predicted"/>
<dbReference type="PANTHER" id="PTHR43677">
    <property type="entry name" value="SHORT-CHAIN DEHYDROGENASE/REDUCTASE"/>
    <property type="match status" value="1"/>
</dbReference>
<evidence type="ECO:0000259" key="1">
    <source>
        <dbReference type="SMART" id="SM00829"/>
    </source>
</evidence>
<sequence length="329" mass="35151">MNAPFKAFRLHSLDGAVTRKIESIQLDSLSPGNVIIKVAYSSINYKDALASKGLNNIVREWPRISGIDLTGIVVESLDSRFSPGDQVLVNGYGLGVDHDGGHAQYARVNADWAMKIPQGLTLLDAATIGVAGYTAGLSLDLMELNGLNPISGPILVTGATGGVATIAIDMLSKRGYQVTAMSGKPNEVEYLKNLGATEVIARISSESKFKPLEKAQWAGAIDSVGGSILSWITRVMQPGGVIAAFGNAGGAELETTVIPFILRGIRLIGINANSPMNIREKVWKKIANEYRPTHLKEIASIIGIEELSHYLDLTLAGKSKGRIVIDMSR</sequence>
<name>A0A191UGL0_9BURK</name>
<protein>
    <submittedName>
        <fullName evidence="2">Zinc-binding dehydrogenase</fullName>
    </submittedName>
</protein>
<dbReference type="OrthoDB" id="9787435at2"/>
<dbReference type="EMBL" id="CP015922">
    <property type="protein sequence ID" value="ANJ00140.1"/>
    <property type="molecule type" value="Genomic_DNA"/>
</dbReference>